<accession>A0ABU5C6K6</accession>
<evidence type="ECO:0000256" key="4">
    <source>
        <dbReference type="ARBA" id="ARBA00038652"/>
    </source>
</evidence>
<dbReference type="SUPFAM" id="SSF116734">
    <property type="entry name" value="DNA methylase specificity domain"/>
    <property type="match status" value="1"/>
</dbReference>
<evidence type="ECO:0000259" key="5">
    <source>
        <dbReference type="Pfam" id="PF01420"/>
    </source>
</evidence>
<proteinExistence type="inferred from homology"/>
<reference evidence="6 7" key="1">
    <citation type="submission" date="2023-10" db="EMBL/GenBank/DDBJ databases">
        <title>Virgibacillus halophilus 5B73C genome.</title>
        <authorList>
            <person name="Miliotis G."/>
            <person name="Sengupta P."/>
            <person name="Hameed A."/>
            <person name="Chuvochina M."/>
            <person name="Mcdonagh F."/>
            <person name="Simpson A.C."/>
            <person name="Singh N.K."/>
            <person name="Rekha P.D."/>
            <person name="Raman K."/>
            <person name="Hugenholtz P."/>
            <person name="Venkateswaran K."/>
        </authorList>
    </citation>
    <scope>NUCLEOTIDE SEQUENCE [LARGE SCALE GENOMIC DNA]</scope>
    <source>
        <strain evidence="6 7">5B73C</strain>
    </source>
</reference>
<dbReference type="EMBL" id="JAWDIP010000003">
    <property type="protein sequence ID" value="MDY0394938.1"/>
    <property type="molecule type" value="Genomic_DNA"/>
</dbReference>
<dbReference type="Pfam" id="PF01420">
    <property type="entry name" value="Methylase_S"/>
    <property type="match status" value="1"/>
</dbReference>
<sequence length="260" mass="30036">MPYVEEYDKAYIEVTELNKKFPEDMQKSILQYAIQGKLVEQREEEGTAEELYQHIQEEKKRLIEEGKIKKTRALPEIAEKDIPFDIPESWKWVRLGDLLNKLTDGAHRTPKYTASGVPFISVKDISGGEIDFSDTKFISLKEHEELYKRCNPEKGDILLTKVGTTGIAVIIDTEQDFSLFVSVALLKFNTNLIFNKFLLYAIKSPVVQMQARKNTRGVGNKNWVMRDIADTIIPLPPLEEQKRIVNEIEEMQPYTKQLIK</sequence>
<dbReference type="GO" id="GO:0016787">
    <property type="term" value="F:hydrolase activity"/>
    <property type="evidence" value="ECO:0007669"/>
    <property type="project" value="UniProtKB-KW"/>
</dbReference>
<protein>
    <submittedName>
        <fullName evidence="6">Restriction endonuclease subunit S</fullName>
        <ecNumber evidence="6">3.1.21.-</ecNumber>
    </submittedName>
</protein>
<evidence type="ECO:0000256" key="2">
    <source>
        <dbReference type="ARBA" id="ARBA00022747"/>
    </source>
</evidence>
<keyword evidence="6" id="KW-0540">Nuclease</keyword>
<comment type="similarity">
    <text evidence="1">Belongs to the type-I restriction system S methylase family.</text>
</comment>
<dbReference type="PANTHER" id="PTHR43140:SF1">
    <property type="entry name" value="TYPE I RESTRICTION ENZYME ECOKI SPECIFICITY SUBUNIT"/>
    <property type="match status" value="1"/>
</dbReference>
<evidence type="ECO:0000313" key="6">
    <source>
        <dbReference type="EMBL" id="MDY0394938.1"/>
    </source>
</evidence>
<comment type="caution">
    <text evidence="6">The sequence shown here is derived from an EMBL/GenBank/DDBJ whole genome shotgun (WGS) entry which is preliminary data.</text>
</comment>
<organism evidence="6 7">
    <name type="scientific">Tigheibacillus halophilus</name>
    <dbReference type="NCBI Taxonomy" id="361280"/>
    <lineage>
        <taxon>Bacteria</taxon>
        <taxon>Bacillati</taxon>
        <taxon>Bacillota</taxon>
        <taxon>Bacilli</taxon>
        <taxon>Bacillales</taxon>
        <taxon>Bacillaceae</taxon>
        <taxon>Tigheibacillus</taxon>
    </lineage>
</organism>
<dbReference type="EC" id="3.1.21.-" evidence="6"/>
<keyword evidence="2" id="KW-0680">Restriction system</keyword>
<evidence type="ECO:0000313" key="7">
    <source>
        <dbReference type="Proteomes" id="UP001281447"/>
    </source>
</evidence>
<gene>
    <name evidence="6" type="ORF">RWE15_11465</name>
</gene>
<feature type="domain" description="Type I restriction modification DNA specificity" evidence="5">
    <location>
        <begin position="87"/>
        <end position="246"/>
    </location>
</feature>
<dbReference type="Proteomes" id="UP001281447">
    <property type="component" value="Unassembled WGS sequence"/>
</dbReference>
<dbReference type="PANTHER" id="PTHR43140">
    <property type="entry name" value="TYPE-1 RESTRICTION ENZYME ECOKI SPECIFICITY PROTEIN"/>
    <property type="match status" value="1"/>
</dbReference>
<dbReference type="CDD" id="cd17246">
    <property type="entry name" value="RMtype1_S_SonII-TRD2-CR2_like"/>
    <property type="match status" value="1"/>
</dbReference>
<dbReference type="InterPro" id="IPR051212">
    <property type="entry name" value="Type-I_RE_S_subunit"/>
</dbReference>
<comment type="subunit">
    <text evidence="4">The methyltransferase is composed of M and S polypeptides.</text>
</comment>
<dbReference type="Gene3D" id="3.90.220.20">
    <property type="entry name" value="DNA methylase specificity domains"/>
    <property type="match status" value="1"/>
</dbReference>
<dbReference type="InterPro" id="IPR000055">
    <property type="entry name" value="Restrct_endonuc_typeI_TRD"/>
</dbReference>
<dbReference type="GO" id="GO:0004519">
    <property type="term" value="F:endonuclease activity"/>
    <property type="evidence" value="ECO:0007669"/>
    <property type="project" value="UniProtKB-KW"/>
</dbReference>
<evidence type="ECO:0000256" key="1">
    <source>
        <dbReference type="ARBA" id="ARBA00010923"/>
    </source>
</evidence>
<name>A0ABU5C6K6_9BACI</name>
<dbReference type="InterPro" id="IPR044946">
    <property type="entry name" value="Restrct_endonuc_typeI_TRD_sf"/>
</dbReference>
<keyword evidence="6" id="KW-0255">Endonuclease</keyword>
<evidence type="ECO:0000256" key="3">
    <source>
        <dbReference type="ARBA" id="ARBA00023125"/>
    </source>
</evidence>
<keyword evidence="6" id="KW-0378">Hydrolase</keyword>
<keyword evidence="3" id="KW-0238">DNA-binding</keyword>
<keyword evidence="7" id="KW-1185">Reference proteome</keyword>